<keyword evidence="4" id="KW-0862">Zinc</keyword>
<dbReference type="Gene3D" id="3.60.15.10">
    <property type="entry name" value="Ribonuclease Z/Hydroxyacylglutathione hydrolase-like"/>
    <property type="match status" value="1"/>
</dbReference>
<dbReference type="InterPro" id="IPR001279">
    <property type="entry name" value="Metallo-B-lactamas"/>
</dbReference>
<dbReference type="Pfam" id="PF00753">
    <property type="entry name" value="Lactamase_B"/>
    <property type="match status" value="1"/>
</dbReference>
<evidence type="ECO:0000313" key="6">
    <source>
        <dbReference type="EMBL" id="AHL22527.1"/>
    </source>
</evidence>
<organism evidence="6 7">
    <name type="scientific">Thermococcus nautili</name>
    <dbReference type="NCBI Taxonomy" id="195522"/>
    <lineage>
        <taxon>Archaea</taxon>
        <taxon>Methanobacteriati</taxon>
        <taxon>Methanobacteriota</taxon>
        <taxon>Thermococci</taxon>
        <taxon>Thermococcales</taxon>
        <taxon>Thermococcaceae</taxon>
        <taxon>Thermococcus</taxon>
    </lineage>
</organism>
<evidence type="ECO:0000256" key="1">
    <source>
        <dbReference type="ARBA" id="ARBA00001947"/>
    </source>
</evidence>
<dbReference type="GO" id="GO:0046872">
    <property type="term" value="F:metal ion binding"/>
    <property type="evidence" value="ECO:0007669"/>
    <property type="project" value="UniProtKB-KW"/>
</dbReference>
<evidence type="ECO:0000256" key="2">
    <source>
        <dbReference type="ARBA" id="ARBA00022723"/>
    </source>
</evidence>
<reference evidence="6 7" key="1">
    <citation type="submission" date="2014-02" db="EMBL/GenBank/DDBJ databases">
        <title>Genome Sequence of an Hyperthermophilic Archaeon, Thermococcus nautili 30-1, producing viral vesicles.</title>
        <authorList>
            <person name="Oberto J."/>
            <person name="Gaudin M."/>
            <person name="Cossu M."/>
            <person name="Gorlas A."/>
            <person name="Slesarev A."/>
            <person name="Marguet E."/>
            <person name="Forterre P."/>
        </authorList>
    </citation>
    <scope>NUCLEOTIDE SEQUENCE [LARGE SCALE GENOMIC DNA]</scope>
    <source>
        <strain evidence="6 7">30-1</strain>
    </source>
</reference>
<evidence type="ECO:0000313" key="7">
    <source>
        <dbReference type="Proteomes" id="UP000019434"/>
    </source>
</evidence>
<dbReference type="PANTHER" id="PTHR46233">
    <property type="entry name" value="HYDROXYACYLGLUTATHIONE HYDROLASE GLOC"/>
    <property type="match status" value="1"/>
</dbReference>
<keyword evidence="3 6" id="KW-0378">Hydrolase</keyword>
<evidence type="ECO:0000256" key="4">
    <source>
        <dbReference type="ARBA" id="ARBA00022833"/>
    </source>
</evidence>
<dbReference type="AlphaFoldDB" id="W8NTR8"/>
<evidence type="ECO:0000259" key="5">
    <source>
        <dbReference type="SMART" id="SM00849"/>
    </source>
</evidence>
<protein>
    <submittedName>
        <fullName evidence="6">Zn-dependent hydrolase, including glyoxylase</fullName>
    </submittedName>
</protein>
<evidence type="ECO:0000256" key="3">
    <source>
        <dbReference type="ARBA" id="ARBA00022801"/>
    </source>
</evidence>
<dbReference type="InterPro" id="IPR036866">
    <property type="entry name" value="RibonucZ/Hydroxyglut_hydro"/>
</dbReference>
<dbReference type="HOGENOM" id="CLU_030571_5_1_2"/>
<keyword evidence="7" id="KW-1185">Reference proteome</keyword>
<keyword evidence="2" id="KW-0479">Metal-binding</keyword>
<gene>
    <name evidence="6" type="ORF">BD01_0905</name>
</gene>
<dbReference type="eggNOG" id="arCOG00504">
    <property type="taxonomic scope" value="Archaea"/>
</dbReference>
<feature type="domain" description="Metallo-beta-lactamase" evidence="5">
    <location>
        <begin position="29"/>
        <end position="218"/>
    </location>
</feature>
<name>W8NTR8_9EURY</name>
<accession>W8NTR8</accession>
<dbReference type="KEGG" id="tnu:BD01_0905"/>
<dbReference type="PANTHER" id="PTHR46233:SF3">
    <property type="entry name" value="HYDROXYACYLGLUTATHIONE HYDROLASE GLOC"/>
    <property type="match status" value="1"/>
</dbReference>
<proteinExistence type="predicted"/>
<dbReference type="Proteomes" id="UP000019434">
    <property type="component" value="Chromosome"/>
</dbReference>
<dbReference type="CDD" id="cd06262">
    <property type="entry name" value="metallo-hydrolase-like_MBL-fold"/>
    <property type="match status" value="1"/>
</dbReference>
<dbReference type="STRING" id="195522.BD01_0905"/>
<dbReference type="GO" id="GO:0016787">
    <property type="term" value="F:hydrolase activity"/>
    <property type="evidence" value="ECO:0007669"/>
    <property type="project" value="UniProtKB-KW"/>
</dbReference>
<dbReference type="EMBL" id="CP007264">
    <property type="protein sequence ID" value="AHL22527.1"/>
    <property type="molecule type" value="Genomic_DNA"/>
</dbReference>
<sequence>MENLEVIYPDLFPIEIPPNTVMLKGLNWDSNVYLFRSGKEALIIDTGTGENVDRYFSLWLGEGYLNGLRKVVIFNTHEHFDHVGGNLAMKELFERLGVEVLFASHRKTAEALERADERIILDYAYGKRFPGHDVDIKLDDGDYLRVGKRKLLLLHTPGHTAGSSCLYLDGEVKLIFTGDTIFNGTVGRTDLPTGNREELKRSIERLAELEVDFGLPGHGWVIKDWRGNIETVRRFL</sequence>
<dbReference type="SUPFAM" id="SSF56281">
    <property type="entry name" value="Metallo-hydrolase/oxidoreductase"/>
    <property type="match status" value="1"/>
</dbReference>
<dbReference type="SMART" id="SM00849">
    <property type="entry name" value="Lactamase_B"/>
    <property type="match status" value="1"/>
</dbReference>
<comment type="cofactor">
    <cofactor evidence="1">
        <name>Zn(2+)</name>
        <dbReference type="ChEBI" id="CHEBI:29105"/>
    </cofactor>
</comment>
<dbReference type="InterPro" id="IPR051453">
    <property type="entry name" value="MBL_Glyoxalase_II"/>
</dbReference>